<dbReference type="PANTHER" id="PTHR21240:SF28">
    <property type="entry name" value="ISO-OROTATE DECARBOXYLASE (EUROFUNG)"/>
    <property type="match status" value="1"/>
</dbReference>
<keyword evidence="3" id="KW-0378">Hydrolase</keyword>
<dbReference type="InterPro" id="IPR032465">
    <property type="entry name" value="ACMSD"/>
</dbReference>
<sequence>MPLEDHMQLVSVDDHLIEHPNVWQDRLPQKYLESGPRIIEATGTETDQYGFGQSVSAGSQIWTLEGKVYAQLGLNAVAGKPREEIGTDPVRFDEMIPGCYDPKARVADMELDGVQAAILFPSFPRFAGTLFGTLNDRGLALACAQAWNDYVIEEWVTPYPDRFVSMIILPHWDVQQSIAELDRLADHNIRAVSFPENPAKLGHPSFHSDHWDPLWTVLQEREIVVCLHFGTSGQVTLTADDAPMAVMSSLMGTNSMAAMSDLLFSSVFHKFPNLKVSLSEGGVGWIPWLLERSDQVWERHRYYQNINQEMRPSEIFRRNIWGCFIVDQYGVDNRHRIGVDRLTWECDYPHSDSFWPNSRKVVSEMFHDVPSDEVEKIVETNARTLFRFPRS</sequence>
<accession>A0A0V9UD98</accession>
<dbReference type="Pfam" id="PF04909">
    <property type="entry name" value="Amidohydro_2"/>
    <property type="match status" value="1"/>
</dbReference>
<proteinExistence type="predicted"/>
<dbReference type="PATRIC" id="fig|1441730.3.peg.5304"/>
<dbReference type="InterPro" id="IPR006680">
    <property type="entry name" value="Amidohydro-rel"/>
</dbReference>
<protein>
    <submittedName>
        <fullName evidence="3">Amidohydrolase</fullName>
    </submittedName>
</protein>
<feature type="domain" description="Amidohydrolase-related" evidence="2">
    <location>
        <begin position="99"/>
        <end position="388"/>
    </location>
</feature>
<dbReference type="Gene3D" id="3.20.20.140">
    <property type="entry name" value="Metal-dependent hydrolases"/>
    <property type="match status" value="1"/>
</dbReference>
<dbReference type="AlphaFoldDB" id="A0A0V9UD98"/>
<reference evidence="4" key="1">
    <citation type="submission" date="2015-01" db="EMBL/GenBank/DDBJ databases">
        <title>Draft genome sequence of Rhodococcus pyridinivorans strain KG-16, a hydrocarbon-degrading bacterium.</title>
        <authorList>
            <person name="Aggarwal R.K."/>
            <person name="Dawar C."/>
        </authorList>
    </citation>
    <scope>NUCLEOTIDE SEQUENCE [LARGE SCALE GENOMIC DNA]</scope>
    <source>
        <strain evidence="4">KG-16</strain>
    </source>
</reference>
<reference evidence="3 4" key="2">
    <citation type="journal article" date="2016" name="Genome Announc.">
        <title>Draft Genome Sequence of a Versatile Hydrocarbon-Degrading Bacterium, Rhodococcus pyridinivorans Strain KG-16, Collected from Oil Fields in India.</title>
        <authorList>
            <person name="Aggarwal R.K."/>
            <person name="Dawar C."/>
            <person name="Phanindranath R."/>
            <person name="Mutnuri L."/>
            <person name="Dayal A.M."/>
        </authorList>
    </citation>
    <scope>NUCLEOTIDE SEQUENCE [LARGE SCALE GENOMIC DNA]</scope>
    <source>
        <strain evidence="3 4">KG-16</strain>
    </source>
</reference>
<evidence type="ECO:0000313" key="4">
    <source>
        <dbReference type="Proteomes" id="UP000053060"/>
    </source>
</evidence>
<dbReference type="GO" id="GO:0016787">
    <property type="term" value="F:hydrolase activity"/>
    <property type="evidence" value="ECO:0007669"/>
    <property type="project" value="UniProtKB-KW"/>
</dbReference>
<evidence type="ECO:0000313" key="3">
    <source>
        <dbReference type="EMBL" id="KSZ56090.1"/>
    </source>
</evidence>
<dbReference type="GO" id="GO:0016831">
    <property type="term" value="F:carboxy-lyase activity"/>
    <property type="evidence" value="ECO:0007669"/>
    <property type="project" value="InterPro"/>
</dbReference>
<dbReference type="GO" id="GO:0005737">
    <property type="term" value="C:cytoplasm"/>
    <property type="evidence" value="ECO:0007669"/>
    <property type="project" value="TreeGrafter"/>
</dbReference>
<gene>
    <name evidence="3" type="ORF">Z045_25190</name>
</gene>
<keyword evidence="1" id="KW-0456">Lyase</keyword>
<name>A0A0V9UD98_9NOCA</name>
<dbReference type="PANTHER" id="PTHR21240">
    <property type="entry name" value="2-AMINO-3-CARBOXYLMUCONATE-6-SEMIALDEHYDE DECARBOXYLASE"/>
    <property type="match status" value="1"/>
</dbReference>
<evidence type="ECO:0000259" key="2">
    <source>
        <dbReference type="Pfam" id="PF04909"/>
    </source>
</evidence>
<dbReference type="InterPro" id="IPR032466">
    <property type="entry name" value="Metal_Hydrolase"/>
</dbReference>
<dbReference type="GO" id="GO:0019748">
    <property type="term" value="P:secondary metabolic process"/>
    <property type="evidence" value="ECO:0007669"/>
    <property type="project" value="TreeGrafter"/>
</dbReference>
<dbReference type="SUPFAM" id="SSF51556">
    <property type="entry name" value="Metallo-dependent hydrolases"/>
    <property type="match status" value="1"/>
</dbReference>
<dbReference type="EMBL" id="AZXY01000023">
    <property type="protein sequence ID" value="KSZ56090.1"/>
    <property type="molecule type" value="Genomic_DNA"/>
</dbReference>
<dbReference type="Proteomes" id="UP000053060">
    <property type="component" value="Unassembled WGS sequence"/>
</dbReference>
<comment type="caution">
    <text evidence="3">The sequence shown here is derived from an EMBL/GenBank/DDBJ whole genome shotgun (WGS) entry which is preliminary data.</text>
</comment>
<organism evidence="3 4">
    <name type="scientific">Rhodococcus pyridinivorans KG-16</name>
    <dbReference type="NCBI Taxonomy" id="1441730"/>
    <lineage>
        <taxon>Bacteria</taxon>
        <taxon>Bacillati</taxon>
        <taxon>Actinomycetota</taxon>
        <taxon>Actinomycetes</taxon>
        <taxon>Mycobacteriales</taxon>
        <taxon>Nocardiaceae</taxon>
        <taxon>Rhodococcus</taxon>
    </lineage>
</organism>
<dbReference type="RefSeq" id="WP_060655050.1">
    <property type="nucleotide sequence ID" value="NZ_AZXY01000023.1"/>
</dbReference>
<evidence type="ECO:0000256" key="1">
    <source>
        <dbReference type="ARBA" id="ARBA00023239"/>
    </source>
</evidence>